<dbReference type="InterPro" id="IPR050708">
    <property type="entry name" value="T6SS_VgrG/RHS"/>
</dbReference>
<keyword evidence="5" id="KW-1185">Reference proteome</keyword>
<evidence type="ECO:0000256" key="2">
    <source>
        <dbReference type="ARBA" id="ARBA00022525"/>
    </source>
</evidence>
<dbReference type="InterPro" id="IPR003284">
    <property type="entry name" value="Sal_SpvB"/>
</dbReference>
<evidence type="ECO:0000313" key="4">
    <source>
        <dbReference type="EMBL" id="GAA1804255.1"/>
    </source>
</evidence>
<dbReference type="EMBL" id="BAAALT010000073">
    <property type="protein sequence ID" value="GAA1804255.1"/>
    <property type="molecule type" value="Genomic_DNA"/>
</dbReference>
<dbReference type="NCBIfam" id="TIGR03696">
    <property type="entry name" value="Rhs_assc_core"/>
    <property type="match status" value="1"/>
</dbReference>
<dbReference type="PANTHER" id="PTHR32305">
    <property type="match status" value="1"/>
</dbReference>
<dbReference type="Proteomes" id="UP001500218">
    <property type="component" value="Unassembled WGS sequence"/>
</dbReference>
<sequence>MSDLVVAMPATAAPQRLAGAQKDWVTPGHRLARTGVASAPEAAPPTAPPDPVWPAAGVTDVTVPDTAGDTVRAGGGVAIRPLTNRPKAAAGAAGDAVAAGKARVEVFSRAATRAAGVNGVLLRVGLTSPAEKARRAEVSVDYSGFATAYGADWPSRLRLVRLPECALSTPGRPECRGTVLPTDNDVKLTTLTATAEITALTGASSASAAVDSVAVGGGILLAAAGEVSGGAGDYAATTLSPSGTWSAGDSSGNFTWSYPMRTPPALGGAAPTLQLSYSSQSVDGRMAASNNQPSWVGEGFDLATGYIERRYKSCGDDMTNGNNTTKTADLCWATDNATLSLGTHAGDLIKDASNGNRWHLRQDDGTFVYHKTGNTGNGDNDGEWWVVTTPDGVQFWFGGTNASNSTLLVPVAGNQTNEPCNKSTFVASFCAQAWRWNLDRVVDPNGNTMTYSYTKETNKYARNATATDVVSYDRAAFLKRIEYGTRNGVTGTAPMRVTFGDADRCLTDCSNHGANWPDTPWDFECTASPCYTGSPTFWTTRRLKTITTELWSGSATTYNPVTTWTFTHSFPSPNDGTRAGLVLDRIAQTGYVRVQTSVPDITFEYVKLNNRVDPTLTPDHSPPMNWSRLAKIMTESGEHIEVTYAPANCVPGSSMPDKSALQNNTLRCYPVRWTPPGELNPLIDFFHKYVVAEVHEVDKTTKAEPTIVTRYTYVGAPAWHYTDDDGLIKAANKTWSVWRGYGTVRTYTGTGAGETFTESRYFRGMHGDYLTGSTSRTAAMAAIDMNKDGDTSDAVDVAAVNDEDAFAGMVREKISYNGPAGAEVSAEVSVPWQSSATATRTINSTTVRARFVGIGATHTRVIRDGGRAPRTTAAVTSFDAQGMPVSRNDQGDQSVTGDEGCTLTDYTRNMDTTDGEPWLTSMVGRMREFAVDCTRAGQTGLTAAEVIADKKSYFDGATAITTPPTKGLVTKEETLDDWVNGAPVFVTGSAATYDEYGRPKSTTDVKNNVTLYSYAANAGGQVASATMTNALQWVNTVTYEPAFGVKLSQKDSNDRITSWEYDGLGRLTGVWQPGRDKSLNQTANVTHTYTVNQLVPSVISTSKLTPSGGYVTTYEYFDGLLRSIQTQAPRGDTTAGTVLTDTFYDTAGRVWKTYQAHLTTGTPGAGYVVANEQGDVPSRVEAVFDGAGRSIASVQYLKKGTGVPTVFATTTTGYGGDRVDVLPPTGGTATSTHTDARGNTTAVWRYKSLAITPGTPGSYDATTYTYTAKDQLSSVTDAAGNKWERTYNVRGQVLTDKSPDRGTVTVQINSAGEQEWVQNANGKVLYTYDSLSRKTAAYRTSISDANKLATWTYDGLTKSNGHLTKSVRYDGTNQYIKEFTGFTATYAPTGVKYTIPETGISGTFTYVYTYKPDGQPETVRLPDVDGTGGLALEALTTEYTPLGQARTLRTSLDNGTTYVTDTAYTGYGEIGAMTLQYKGGNTVTQERTFEDGTRRLEKQKVSRQTTPTTLSDVTFAYDTFGNVTGSADSVTNDNQCFRYDYLRRLTEAWTPATASCLAAPTASGLGGPAPYWTSWTFDASGNRRKQVERPTSTTVRTTDYVYPAAGGAQPHTLLSATTQSATGTTTASWTYDAMGNTTSRPGGTSGQTVKWDVEGHVISQEDSTGKTEYIYDADGERLVRRDPTGKTLFLPGQELRYTAGTGAKATTRYYQHAGTTVATRTTSGVTWICNDHQGTASITINATTQAYALRRQDPYGNPRGSVVGTWPASMDKGFVGGTKDNTGLTHLGAREYDPLIGRFISVDPVFDQASPQSFDGYSYAWHSPVSGTDTTGRQRDTTFVQWGATETGIYQGPDGYWYEYRIDRYVLCTKDLSECVARVDFGGKMRVVQDMWLPLWQIVINMFLNVPGYVTFKIFSFFTYRRLGSPQMPLPPPVSTPPTCLQVKEPPKKPKCSFLDTNCFVNDSQEWWKGNGHHITGAATMIGIAGCLAVPPSCATFGFSVGLVQAGGRTVDFVVENQDSDGRFNATAGETFQYLAGLAWDRWGGAKEEWGGAYLIYETYSLPEEWTGVAPGFTDPTALLNAGDDGPPEWTQFPEYSPFDINTDLPKN</sequence>
<protein>
    <submittedName>
        <fullName evidence="4">RHS repeat-associated core domain-containing protein</fullName>
    </submittedName>
</protein>
<evidence type="ECO:0000256" key="3">
    <source>
        <dbReference type="ARBA" id="ARBA00023026"/>
    </source>
</evidence>
<keyword evidence="3" id="KW-0843">Virulence</keyword>
<comment type="subcellular location">
    <subcellularLocation>
        <location evidence="1">Secreted</location>
    </subcellularLocation>
</comment>
<proteinExistence type="predicted"/>
<dbReference type="PANTHER" id="PTHR32305:SF17">
    <property type="entry name" value="TRNA NUCLEASE WAPA"/>
    <property type="match status" value="1"/>
</dbReference>
<comment type="caution">
    <text evidence="4">The sequence shown here is derived from an EMBL/GenBank/DDBJ whole genome shotgun (WGS) entry which is preliminary data.</text>
</comment>
<dbReference type="InterPro" id="IPR022385">
    <property type="entry name" value="Rhs_assc_core"/>
</dbReference>
<organism evidence="4 5">
    <name type="scientific">Luedemannella flava</name>
    <dbReference type="NCBI Taxonomy" id="349316"/>
    <lineage>
        <taxon>Bacteria</taxon>
        <taxon>Bacillati</taxon>
        <taxon>Actinomycetota</taxon>
        <taxon>Actinomycetes</taxon>
        <taxon>Micromonosporales</taxon>
        <taxon>Micromonosporaceae</taxon>
        <taxon>Luedemannella</taxon>
    </lineage>
</organism>
<keyword evidence="2" id="KW-0964">Secreted</keyword>
<dbReference type="Pfam" id="PF03534">
    <property type="entry name" value="SpvB"/>
    <property type="match status" value="1"/>
</dbReference>
<accession>A0ABP4Y6G9</accession>
<dbReference type="Gene3D" id="2.180.10.10">
    <property type="entry name" value="RHS repeat-associated core"/>
    <property type="match status" value="2"/>
</dbReference>
<evidence type="ECO:0000256" key="1">
    <source>
        <dbReference type="ARBA" id="ARBA00004613"/>
    </source>
</evidence>
<name>A0ABP4Y6G9_9ACTN</name>
<reference evidence="5" key="1">
    <citation type="journal article" date="2019" name="Int. J. Syst. Evol. Microbiol.">
        <title>The Global Catalogue of Microorganisms (GCM) 10K type strain sequencing project: providing services to taxonomists for standard genome sequencing and annotation.</title>
        <authorList>
            <consortium name="The Broad Institute Genomics Platform"/>
            <consortium name="The Broad Institute Genome Sequencing Center for Infectious Disease"/>
            <person name="Wu L."/>
            <person name="Ma J."/>
        </authorList>
    </citation>
    <scope>NUCLEOTIDE SEQUENCE [LARGE SCALE GENOMIC DNA]</scope>
    <source>
        <strain evidence="5">JCM 13250</strain>
    </source>
</reference>
<gene>
    <name evidence="4" type="ORF">GCM10009682_27490</name>
</gene>
<evidence type="ECO:0000313" key="5">
    <source>
        <dbReference type="Proteomes" id="UP001500218"/>
    </source>
</evidence>